<name>A0A9D1I8R3_9CLOT</name>
<dbReference type="InterPro" id="IPR004843">
    <property type="entry name" value="Calcineurin-like_PHP"/>
</dbReference>
<gene>
    <name evidence="2" type="ORF">IAD50_01875</name>
</gene>
<dbReference type="PANTHER" id="PTHR43143:SF1">
    <property type="entry name" value="SERINE_THREONINE-PROTEIN PHOSPHATASE CPPED1"/>
    <property type="match status" value="1"/>
</dbReference>
<reference evidence="2" key="1">
    <citation type="submission" date="2020-10" db="EMBL/GenBank/DDBJ databases">
        <authorList>
            <person name="Gilroy R."/>
        </authorList>
    </citation>
    <scope>NUCLEOTIDE SEQUENCE</scope>
    <source>
        <strain evidence="2">CHK195-4489</strain>
    </source>
</reference>
<organism evidence="2 3">
    <name type="scientific">Candidatus Egerieisoma faecipullorum</name>
    <dbReference type="NCBI Taxonomy" id="2840963"/>
    <lineage>
        <taxon>Bacteria</taxon>
        <taxon>Bacillati</taxon>
        <taxon>Bacillota</taxon>
        <taxon>Clostridia</taxon>
        <taxon>Eubacteriales</taxon>
        <taxon>Clostridiaceae</taxon>
        <taxon>Clostridiaceae incertae sedis</taxon>
        <taxon>Candidatus Egerieisoma</taxon>
    </lineage>
</organism>
<evidence type="ECO:0000313" key="2">
    <source>
        <dbReference type="EMBL" id="HIU29025.1"/>
    </source>
</evidence>
<dbReference type="InterPro" id="IPR029052">
    <property type="entry name" value="Metallo-depent_PP-like"/>
</dbReference>
<dbReference type="Pfam" id="PF00149">
    <property type="entry name" value="Metallophos"/>
    <property type="match status" value="1"/>
</dbReference>
<dbReference type="Gene3D" id="3.60.21.10">
    <property type="match status" value="1"/>
</dbReference>
<accession>A0A9D1I8R3</accession>
<comment type="caution">
    <text evidence="2">The sequence shown here is derived from an EMBL/GenBank/DDBJ whole genome shotgun (WGS) entry which is preliminary data.</text>
</comment>
<dbReference type="SUPFAM" id="SSF56300">
    <property type="entry name" value="Metallo-dependent phosphatases"/>
    <property type="match status" value="1"/>
</dbReference>
<evidence type="ECO:0000259" key="1">
    <source>
        <dbReference type="Pfam" id="PF00149"/>
    </source>
</evidence>
<proteinExistence type="predicted"/>
<feature type="domain" description="Calcineurin-like phosphoesterase" evidence="1">
    <location>
        <begin position="128"/>
        <end position="348"/>
    </location>
</feature>
<dbReference type="Proteomes" id="UP000824089">
    <property type="component" value="Unassembled WGS sequence"/>
</dbReference>
<dbReference type="AlphaFoldDB" id="A0A9D1I8R3"/>
<dbReference type="InterPro" id="IPR051918">
    <property type="entry name" value="STPP_CPPED1"/>
</dbReference>
<reference evidence="2" key="2">
    <citation type="journal article" date="2021" name="PeerJ">
        <title>Extensive microbial diversity within the chicken gut microbiome revealed by metagenomics and culture.</title>
        <authorList>
            <person name="Gilroy R."/>
            <person name="Ravi A."/>
            <person name="Getino M."/>
            <person name="Pursley I."/>
            <person name="Horton D.L."/>
            <person name="Alikhan N.F."/>
            <person name="Baker D."/>
            <person name="Gharbi K."/>
            <person name="Hall N."/>
            <person name="Watson M."/>
            <person name="Adriaenssens E.M."/>
            <person name="Foster-Nyarko E."/>
            <person name="Jarju S."/>
            <person name="Secka A."/>
            <person name="Antonio M."/>
            <person name="Oren A."/>
            <person name="Chaudhuri R.R."/>
            <person name="La Ragione R."/>
            <person name="Hildebrand F."/>
            <person name="Pallen M.J."/>
        </authorList>
    </citation>
    <scope>NUCLEOTIDE SEQUENCE</scope>
    <source>
        <strain evidence="2">CHK195-4489</strain>
    </source>
</reference>
<dbReference type="EMBL" id="DVMM01000035">
    <property type="protein sequence ID" value="HIU29025.1"/>
    <property type="molecule type" value="Genomic_DNA"/>
</dbReference>
<evidence type="ECO:0000313" key="3">
    <source>
        <dbReference type="Proteomes" id="UP000824089"/>
    </source>
</evidence>
<protein>
    <submittedName>
        <fullName evidence="2">Metallophosphoesterase</fullName>
    </submittedName>
</protein>
<sequence length="429" mass="48105">MTHADETSFLPAAAVYMHKGESCGCAEGELVVTPACSERLRGYNLYWGSRAGERLANYTKITELNSPGPEEIRYRFPAALLVPEGAEALLLFPVLYNAERTQFSEAACCYAMEIGTEPFSVKEKKLFSFAVISDLHVTADPEHIHNRHLKNCFSRLLHLVPDAIGIMCTGDVTNHGYPEEWEQFSVLWTEARERGLPPMHFAVGNHDMHFYKYHGELGYRTSFEAQKAAFLRYTHTDSETFYHFSVIGGNYFIFLGPDRSVNSEENDCYVPISARQRAWLTAELEKAARQKALAFLFLHQPLRDTVSGSLCSVDPLVQSWHGVIEDAELRAVTDRFPGLVLFTGHTHWKFDSLQPFLPGNGKAASYINAASVAYLWTDQNGTVESGGSVPEPGSEGLIVEVYRHFILLRGYDFAAGRWSASAQFRLDIP</sequence>
<dbReference type="GO" id="GO:0016787">
    <property type="term" value="F:hydrolase activity"/>
    <property type="evidence" value="ECO:0007669"/>
    <property type="project" value="InterPro"/>
</dbReference>
<dbReference type="PANTHER" id="PTHR43143">
    <property type="entry name" value="METALLOPHOSPHOESTERASE, CALCINEURIN SUPERFAMILY"/>
    <property type="match status" value="1"/>
</dbReference>